<feature type="transmembrane region" description="Helical" evidence="1">
    <location>
        <begin position="212"/>
        <end position="234"/>
    </location>
</feature>
<name>A0A4Y9ZUZ3_9AGAM</name>
<evidence type="ECO:0000313" key="2">
    <source>
        <dbReference type="EMBL" id="TFY78716.1"/>
    </source>
</evidence>
<evidence type="ECO:0008006" key="4">
    <source>
        <dbReference type="Google" id="ProtNLM"/>
    </source>
</evidence>
<dbReference type="Gene3D" id="2.160.20.10">
    <property type="entry name" value="Single-stranded right-handed beta-helix, Pectin lyase-like"/>
    <property type="match status" value="1"/>
</dbReference>
<keyword evidence="1" id="KW-1133">Transmembrane helix</keyword>
<dbReference type="EMBL" id="SFCI01000628">
    <property type="protein sequence ID" value="TFY78716.1"/>
    <property type="molecule type" value="Genomic_DNA"/>
</dbReference>
<dbReference type="STRING" id="135208.A0A4Y9ZUZ3"/>
<protein>
    <recommendedName>
        <fullName evidence="4">Right handed beta helix domain-containing protein</fullName>
    </recommendedName>
</protein>
<dbReference type="NCBIfam" id="TIGR03804">
    <property type="entry name" value="para_beta_helix"/>
    <property type="match status" value="1"/>
</dbReference>
<reference evidence="2 3" key="1">
    <citation type="submission" date="2019-02" db="EMBL/GenBank/DDBJ databases">
        <title>Genome sequencing of the rare red list fungi Hericium alpestre (H. flagellum).</title>
        <authorList>
            <person name="Buettner E."/>
            <person name="Kellner H."/>
        </authorList>
    </citation>
    <scope>NUCLEOTIDE SEQUENCE [LARGE SCALE GENOMIC DNA]</scope>
    <source>
        <strain evidence="2 3">DSM 108284</strain>
    </source>
</reference>
<accession>A0A4Y9ZUZ3</accession>
<dbReference type="InterPro" id="IPR011050">
    <property type="entry name" value="Pectin_lyase_fold/virulence"/>
</dbReference>
<comment type="caution">
    <text evidence="2">The sequence shown here is derived from an EMBL/GenBank/DDBJ whole genome shotgun (WGS) entry which is preliminary data.</text>
</comment>
<gene>
    <name evidence="2" type="ORF">EWM64_g5296</name>
</gene>
<evidence type="ECO:0000313" key="3">
    <source>
        <dbReference type="Proteomes" id="UP000298061"/>
    </source>
</evidence>
<dbReference type="Proteomes" id="UP000298061">
    <property type="component" value="Unassembled WGS sequence"/>
</dbReference>
<keyword evidence="1" id="KW-0812">Transmembrane</keyword>
<evidence type="ECO:0000256" key="1">
    <source>
        <dbReference type="SAM" id="Phobius"/>
    </source>
</evidence>
<dbReference type="SUPFAM" id="SSF51126">
    <property type="entry name" value="Pectin lyase-like"/>
    <property type="match status" value="1"/>
</dbReference>
<dbReference type="InterPro" id="IPR012334">
    <property type="entry name" value="Pectin_lyas_fold"/>
</dbReference>
<dbReference type="AlphaFoldDB" id="A0A4Y9ZUZ3"/>
<dbReference type="PANTHER" id="PTHR16861">
    <property type="entry name" value="GLYCOPROTEIN 38"/>
    <property type="match status" value="1"/>
</dbReference>
<proteinExistence type="predicted"/>
<keyword evidence="1" id="KW-0472">Membrane</keyword>
<dbReference type="OrthoDB" id="2587928at2759"/>
<sequence>MMQHTLLGGVNMVDVDPWGGNYTGTVVQHNIIAGGFATDTDSAFETKGSNLDDVIVKIGIAVGPRTWFGDRYGDNVSFSGTIRNNQFTGALGYGIAVTSARNFTIQGNTLTGNTSFLGARGPNCTDDEVVPNPAPWIVDAANTTQMDLQSDFQTITDNAGLGLTCILPPDGGDFWPYGGNPAQGNMTPPVPVPEPVASPSGGGGGGGLSGGAIAGIVLGVVFGVVALAIATWFIRRWALRRADARGRQVGSSGSLANKEGQR</sequence>
<dbReference type="PANTHER" id="PTHR16861:SF4">
    <property type="entry name" value="SH3 DOMAIN PROTEIN (AFU_ORTHOLOGUE AFUA_1G13610)"/>
    <property type="match status" value="1"/>
</dbReference>
<keyword evidence="3" id="KW-1185">Reference proteome</keyword>
<organism evidence="2 3">
    <name type="scientific">Hericium alpestre</name>
    <dbReference type="NCBI Taxonomy" id="135208"/>
    <lineage>
        <taxon>Eukaryota</taxon>
        <taxon>Fungi</taxon>
        <taxon>Dikarya</taxon>
        <taxon>Basidiomycota</taxon>
        <taxon>Agaricomycotina</taxon>
        <taxon>Agaricomycetes</taxon>
        <taxon>Russulales</taxon>
        <taxon>Hericiaceae</taxon>
        <taxon>Hericium</taxon>
    </lineage>
</organism>
<dbReference type="InterPro" id="IPR022441">
    <property type="entry name" value="Para_beta_helix_rpt-2"/>
</dbReference>